<sequence>MVSIPFFPKAWVDAVFFSPVQILSLSPKLKKESFTNSVLERFSNPYYDLGFRFEYIMREFSKLESDKQAEALGKLFISSIKLKQIRIYDYNFRTMFSSDPKGPGFHKGLRLLGMQVPKAAWAEDTDGFLLYRNSEGDLYIQILKEDGERIVQEASGPKKSFLPRDFSEGILYWVFKKTEEGSELLETNLDPDSPVLPNSDLEVSNAEESKVMVHALLDKNSKSKNLFVRPVWEKNTQGTLEIFLSQPRKSRPEELLLILTAFGISLLTLICGVLASRLLFTIRMEDRFSEREEALKMKTELIRLLGLLKEKTK</sequence>
<protein>
    <submittedName>
        <fullName evidence="2">Uncharacterized protein</fullName>
    </submittedName>
</protein>
<evidence type="ECO:0000256" key="1">
    <source>
        <dbReference type="SAM" id="Phobius"/>
    </source>
</evidence>
<name>A0A4R9KCC1_9LEPT</name>
<keyword evidence="1" id="KW-1133">Transmembrane helix</keyword>
<keyword evidence="1" id="KW-0472">Membrane</keyword>
<gene>
    <name evidence="2" type="ORF">EHQ64_04650</name>
</gene>
<dbReference type="AlphaFoldDB" id="A0A4R9KCC1"/>
<organism evidence="2 3">
    <name type="scientific">Leptospira sarikeiensis</name>
    <dbReference type="NCBI Taxonomy" id="2484943"/>
    <lineage>
        <taxon>Bacteria</taxon>
        <taxon>Pseudomonadati</taxon>
        <taxon>Spirochaetota</taxon>
        <taxon>Spirochaetia</taxon>
        <taxon>Leptospirales</taxon>
        <taxon>Leptospiraceae</taxon>
        <taxon>Leptospira</taxon>
    </lineage>
</organism>
<proteinExistence type="predicted"/>
<keyword evidence="3" id="KW-1185">Reference proteome</keyword>
<evidence type="ECO:0000313" key="2">
    <source>
        <dbReference type="EMBL" id="TGL63736.1"/>
    </source>
</evidence>
<keyword evidence="1" id="KW-0812">Transmembrane</keyword>
<accession>A0A4R9KCC1</accession>
<feature type="transmembrane region" description="Helical" evidence="1">
    <location>
        <begin position="255"/>
        <end position="280"/>
    </location>
</feature>
<evidence type="ECO:0000313" key="3">
    <source>
        <dbReference type="Proteomes" id="UP000297762"/>
    </source>
</evidence>
<reference evidence="2" key="1">
    <citation type="journal article" date="2019" name="PLoS Negl. Trop. Dis.">
        <title>Revisiting the worldwide diversity of Leptospira species in the environment.</title>
        <authorList>
            <person name="Vincent A.T."/>
            <person name="Schiettekatte O."/>
            <person name="Bourhy P."/>
            <person name="Veyrier F.J."/>
            <person name="Picardeau M."/>
        </authorList>
    </citation>
    <scope>NUCLEOTIDE SEQUENCE [LARGE SCALE GENOMIC DNA]</scope>
    <source>
        <strain evidence="2">201702455</strain>
    </source>
</reference>
<comment type="caution">
    <text evidence="2">The sequence shown here is derived from an EMBL/GenBank/DDBJ whole genome shotgun (WGS) entry which is preliminary data.</text>
</comment>
<dbReference type="EMBL" id="RQGF01000012">
    <property type="protein sequence ID" value="TGL63736.1"/>
    <property type="molecule type" value="Genomic_DNA"/>
</dbReference>
<dbReference type="OrthoDB" id="341744at2"/>
<dbReference type="Proteomes" id="UP000297762">
    <property type="component" value="Unassembled WGS sequence"/>
</dbReference>